<dbReference type="InterPro" id="IPR036005">
    <property type="entry name" value="Creatinase/aminopeptidase-like"/>
</dbReference>
<keyword evidence="7" id="KW-1185">Reference proteome</keyword>
<sequence length="402" mass="45320">MPFSIPEYTERILRTKERMEAEGVDVLLLTDPANMYYLSGYDGWSFYVHQVLVVILEEEQPLWIGRKQDANGARLTVWFHPDHIIPYPDDYVHSPTKHPMDFVADILKQIGQGNRRIGVEMDAYYFTAQAFGRLKKGLPDARFQDSTLLVNRIRMIKSEREIDYMRKAAKIVEQAMRVGIDSIAAGVRECDVAANIHHAQISGTPEYGGDYPAIVPLMPSGEKTSTPHLTWSDQKYKPGDTVILELAGCYRRYHCPMARTAVIGPPSSLVQDLSDVVIEGLNTALEAVKPGVTCEEVEEVWRKSIERKGFLKDSRLGYSVGLNYPPDWGEHTASMRAGDRTVLEPDMTFHMIPGIWFDSYGVELSETFRVTEKGCEVLASFPRELFQCPVGGIFHPLEESGA</sequence>
<keyword evidence="6" id="KW-0378">Hydrolase</keyword>
<organism evidence="6 7">
    <name type="scientific">Paludifilum halophilum</name>
    <dbReference type="NCBI Taxonomy" id="1642702"/>
    <lineage>
        <taxon>Bacteria</taxon>
        <taxon>Bacillati</taxon>
        <taxon>Bacillota</taxon>
        <taxon>Bacilli</taxon>
        <taxon>Bacillales</taxon>
        <taxon>Thermoactinomycetaceae</taxon>
        <taxon>Paludifilum</taxon>
    </lineage>
</organism>
<evidence type="ECO:0000259" key="4">
    <source>
        <dbReference type="Pfam" id="PF00557"/>
    </source>
</evidence>
<protein>
    <submittedName>
        <fullName evidence="6">Ectoine hydrolase DoeA</fullName>
    </submittedName>
</protein>
<keyword evidence="3" id="KW-0464">Manganese</keyword>
<dbReference type="Gene3D" id="3.90.230.10">
    <property type="entry name" value="Creatinase/methionine aminopeptidase superfamily"/>
    <property type="match status" value="1"/>
</dbReference>
<evidence type="ECO:0000259" key="5">
    <source>
        <dbReference type="Pfam" id="PF01321"/>
    </source>
</evidence>
<evidence type="ECO:0000256" key="2">
    <source>
        <dbReference type="ARBA" id="ARBA00008766"/>
    </source>
</evidence>
<dbReference type="Proteomes" id="UP000215459">
    <property type="component" value="Unassembled WGS sequence"/>
</dbReference>
<feature type="domain" description="Creatinase N-terminal" evidence="5">
    <location>
        <begin position="11"/>
        <end position="156"/>
    </location>
</feature>
<dbReference type="PANTHER" id="PTHR46112:SF10">
    <property type="entry name" value="DIPEPTIDASE YKVY-RELATED"/>
    <property type="match status" value="1"/>
</dbReference>
<dbReference type="OrthoDB" id="9761809at2"/>
<dbReference type="Pfam" id="PF01321">
    <property type="entry name" value="Creatinase_N"/>
    <property type="match status" value="1"/>
</dbReference>
<dbReference type="InterPro" id="IPR000994">
    <property type="entry name" value="Pept_M24"/>
</dbReference>
<dbReference type="SUPFAM" id="SSF53092">
    <property type="entry name" value="Creatinase/prolidase N-terminal domain"/>
    <property type="match status" value="1"/>
</dbReference>
<dbReference type="GO" id="GO:0016787">
    <property type="term" value="F:hydrolase activity"/>
    <property type="evidence" value="ECO:0007669"/>
    <property type="project" value="UniProtKB-KW"/>
</dbReference>
<comment type="cofactor">
    <cofactor evidence="1">
        <name>Mn(2+)</name>
        <dbReference type="ChEBI" id="CHEBI:29035"/>
    </cofactor>
</comment>
<dbReference type="Pfam" id="PF00557">
    <property type="entry name" value="Peptidase_M24"/>
    <property type="match status" value="1"/>
</dbReference>
<reference evidence="6 7" key="1">
    <citation type="submission" date="2017-07" db="EMBL/GenBank/DDBJ databases">
        <title>The genome sequence of Paludifilum halophilum highlights mechanisms for microbial adaptation to high salt environemnts.</title>
        <authorList>
            <person name="Belbahri L."/>
        </authorList>
    </citation>
    <scope>NUCLEOTIDE SEQUENCE [LARGE SCALE GENOMIC DNA]</scope>
    <source>
        <strain evidence="6 7">DSM 102817</strain>
    </source>
</reference>
<evidence type="ECO:0000313" key="6">
    <source>
        <dbReference type="EMBL" id="OYD09155.1"/>
    </source>
</evidence>
<dbReference type="InterPro" id="IPR029149">
    <property type="entry name" value="Creatin/AminoP/Spt16_N"/>
</dbReference>
<evidence type="ECO:0000313" key="7">
    <source>
        <dbReference type="Proteomes" id="UP000215459"/>
    </source>
</evidence>
<dbReference type="CDD" id="cd01066">
    <property type="entry name" value="APP_MetAP"/>
    <property type="match status" value="1"/>
</dbReference>
<proteinExistence type="inferred from homology"/>
<evidence type="ECO:0000256" key="1">
    <source>
        <dbReference type="ARBA" id="ARBA00001936"/>
    </source>
</evidence>
<dbReference type="AlphaFoldDB" id="A0A235BC68"/>
<name>A0A235BC68_9BACL</name>
<evidence type="ECO:0000256" key="3">
    <source>
        <dbReference type="ARBA" id="ARBA00023211"/>
    </source>
</evidence>
<gene>
    <name evidence="6" type="ORF">CHM34_03275</name>
</gene>
<dbReference type="EMBL" id="NOWF01000002">
    <property type="protein sequence ID" value="OYD09155.1"/>
    <property type="molecule type" value="Genomic_DNA"/>
</dbReference>
<comment type="similarity">
    <text evidence="2">Belongs to the peptidase M24B family.</text>
</comment>
<dbReference type="Gene3D" id="3.40.350.10">
    <property type="entry name" value="Creatinase/prolidase N-terminal domain"/>
    <property type="match status" value="1"/>
</dbReference>
<dbReference type="InterPro" id="IPR000587">
    <property type="entry name" value="Creatinase_N"/>
</dbReference>
<dbReference type="InterPro" id="IPR050659">
    <property type="entry name" value="Peptidase_M24B"/>
</dbReference>
<dbReference type="PANTHER" id="PTHR46112">
    <property type="entry name" value="AMINOPEPTIDASE"/>
    <property type="match status" value="1"/>
</dbReference>
<accession>A0A235BC68</accession>
<feature type="domain" description="Peptidase M24" evidence="4">
    <location>
        <begin position="164"/>
        <end position="372"/>
    </location>
</feature>
<comment type="caution">
    <text evidence="6">The sequence shown here is derived from an EMBL/GenBank/DDBJ whole genome shotgun (WGS) entry which is preliminary data.</text>
</comment>
<dbReference type="SUPFAM" id="SSF55920">
    <property type="entry name" value="Creatinase/aminopeptidase"/>
    <property type="match status" value="1"/>
</dbReference>